<dbReference type="AlphaFoldDB" id="A0A078S1P2"/>
<sequence length="194" mass="23109">MEVLKSENKKLIEETERIKKDFQLEISKRRYQYESKKEQYILFFKLLDQFTNEANKSTQEKLLPILDEFNRNFLNSSSRNDKKGENNATSVMSKKIQRLTFEANESLIKIKQETNTIRLIASDRIIQKLDLLELAYDKNMEQAIKMMNDLPKQMMSNDQYGMKKSQREIEISALVIKEIKDEIIELMRKELDEI</sequence>
<reference evidence="1 2" key="1">
    <citation type="submission" date="2014-04" db="EMBL/GenBank/DDBJ databases">
        <authorList>
            <person name="Sears C."/>
            <person name="Carroll K."/>
            <person name="Sack B.R."/>
            <person name="Qadri F."/>
            <person name="Myers L.L."/>
            <person name="Chung G.-T."/>
            <person name="Escheverria P."/>
            <person name="Fraser C.M."/>
            <person name="Sadzewicz L."/>
            <person name="Shefchek K.A."/>
            <person name="Tallon L."/>
            <person name="Das S.P."/>
            <person name="Daugherty S."/>
            <person name="Mongodin E.F."/>
        </authorList>
    </citation>
    <scope>NUCLEOTIDE SEQUENCE [LARGE SCALE GENOMIC DNA]</scope>
    <source>
        <strain evidence="1 2">3978 T3 ii</strain>
    </source>
</reference>
<protein>
    <submittedName>
        <fullName evidence="1">Uncharacterized protein</fullName>
    </submittedName>
</protein>
<name>A0A078S1P2_BACUN</name>
<proteinExistence type="predicted"/>
<comment type="caution">
    <text evidence="1">The sequence shown here is derived from an EMBL/GenBank/DDBJ whole genome shotgun (WGS) entry which is preliminary data.</text>
</comment>
<accession>A0A078S1P2</accession>
<dbReference type="EMBL" id="JNHN01000176">
    <property type="protein sequence ID" value="KDS49484.1"/>
    <property type="molecule type" value="Genomic_DNA"/>
</dbReference>
<gene>
    <name evidence="1" type="ORF">M094_1912</name>
</gene>
<organism evidence="1 2">
    <name type="scientific">Bacteroides uniformis str. 3978 T3 ii</name>
    <dbReference type="NCBI Taxonomy" id="1339349"/>
    <lineage>
        <taxon>Bacteria</taxon>
        <taxon>Pseudomonadati</taxon>
        <taxon>Bacteroidota</taxon>
        <taxon>Bacteroidia</taxon>
        <taxon>Bacteroidales</taxon>
        <taxon>Bacteroidaceae</taxon>
        <taxon>Bacteroides</taxon>
    </lineage>
</organism>
<evidence type="ECO:0000313" key="1">
    <source>
        <dbReference type="EMBL" id="KDS49484.1"/>
    </source>
</evidence>
<dbReference type="Proteomes" id="UP000028013">
    <property type="component" value="Unassembled WGS sequence"/>
</dbReference>
<evidence type="ECO:0000313" key="2">
    <source>
        <dbReference type="Proteomes" id="UP000028013"/>
    </source>
</evidence>
<dbReference type="PATRIC" id="fig|1339349.3.peg.3056"/>